<dbReference type="InterPro" id="IPR038305">
    <property type="entry name" value="HeLo_sf"/>
</dbReference>
<name>A0A6A6WWE3_9PLEO</name>
<dbReference type="Gene3D" id="3.40.50.300">
    <property type="entry name" value="P-loop containing nucleotide triphosphate hydrolases"/>
    <property type="match status" value="1"/>
</dbReference>
<dbReference type="PANTHER" id="PTHR35205">
    <property type="entry name" value="NB-ARC AND TPR DOMAIN PROTEIN"/>
    <property type="match status" value="1"/>
</dbReference>
<feature type="chain" id="PRO_5025597908" evidence="1">
    <location>
        <begin position="19"/>
        <end position="982"/>
    </location>
</feature>
<feature type="signal peptide" evidence="1">
    <location>
        <begin position="1"/>
        <end position="18"/>
    </location>
</feature>
<evidence type="ECO:0000313" key="4">
    <source>
        <dbReference type="EMBL" id="KAF2788218.1"/>
    </source>
</evidence>
<dbReference type="InterPro" id="IPR027417">
    <property type="entry name" value="P-loop_NTPase"/>
</dbReference>
<evidence type="ECO:0000256" key="1">
    <source>
        <dbReference type="SAM" id="SignalP"/>
    </source>
</evidence>
<dbReference type="Gene3D" id="1.20.120.1020">
    <property type="entry name" value="Prion-inhibition and propagation, HeLo domain"/>
    <property type="match status" value="1"/>
</dbReference>
<dbReference type="Pfam" id="PF14479">
    <property type="entry name" value="HeLo"/>
    <property type="match status" value="1"/>
</dbReference>
<dbReference type="Gene3D" id="1.25.40.10">
    <property type="entry name" value="Tetratricopeptide repeat domain"/>
    <property type="match status" value="1"/>
</dbReference>
<dbReference type="SUPFAM" id="SSF52540">
    <property type="entry name" value="P-loop containing nucleoside triphosphate hydrolases"/>
    <property type="match status" value="1"/>
</dbReference>
<accession>A0A6A6WWE3</accession>
<dbReference type="InterPro" id="IPR056681">
    <property type="entry name" value="DUF7779"/>
</dbReference>
<dbReference type="Pfam" id="PF25000">
    <property type="entry name" value="DUF7779"/>
    <property type="match status" value="1"/>
</dbReference>
<organism evidence="4 5">
    <name type="scientific">Melanomma pulvis-pyrius CBS 109.77</name>
    <dbReference type="NCBI Taxonomy" id="1314802"/>
    <lineage>
        <taxon>Eukaryota</taxon>
        <taxon>Fungi</taxon>
        <taxon>Dikarya</taxon>
        <taxon>Ascomycota</taxon>
        <taxon>Pezizomycotina</taxon>
        <taxon>Dothideomycetes</taxon>
        <taxon>Pleosporomycetidae</taxon>
        <taxon>Pleosporales</taxon>
        <taxon>Melanommataceae</taxon>
        <taxon>Melanomma</taxon>
    </lineage>
</organism>
<dbReference type="Proteomes" id="UP000799757">
    <property type="component" value="Unassembled WGS sequence"/>
</dbReference>
<dbReference type="AlphaFoldDB" id="A0A6A6WWE3"/>
<feature type="domain" description="DUF7779" evidence="3">
    <location>
        <begin position="557"/>
        <end position="639"/>
    </location>
</feature>
<evidence type="ECO:0000259" key="3">
    <source>
        <dbReference type="Pfam" id="PF25000"/>
    </source>
</evidence>
<feature type="domain" description="Prion-inhibition and propagation HeLo" evidence="2">
    <location>
        <begin position="8"/>
        <end position="257"/>
    </location>
</feature>
<sequence length="982" mass="109941">MSGLEIAGLAVAVPALVAQLVQISKAGYDLFQNARDVPTNVQTQLYSMNVSRVQLEDWDQELSRCKGGLTAVIDPVSLRYRLVLETLILIAGVFSEVRQLEEKYGISCVVENDPDVERVGPVEEVPARKERRFSRATTKMKNYLSKSKLASENIHPTSEKPLASTTLSTLAETSLAPTSDWYVAKPLDEIDLDSQIHGIDEYVQQMGAKAAEYQRTIPELRKYQWAYSSGEKLRLLIVDLETYISKLQVLTKVPFSRLNTVVPVPFDEFVVESNLPFARLENFSGREDILEDVKICLSSTSSEKGRLCKRGVVVLQGMGGIGKSQIALEYLYRNIEDYTAVFWIDATNPSTVEESGRGIMGGLIAHYAKKHRGGLNFADIAIDLGIPGQITNEGFLSDQAASAAWTSVRKWLTRDGNSGWCLVIDGFNIERDTERMQGLLPSSAYGHIIATSRVSVPGYKCIDIPVLDKESGLKLLLNDQTEADKPKLQRKAEQIADLLGYLPLALAQAAAFVKKMALSLTIFLERLRADLTRYVSSPFPPYKAGVYSCWELSITALMESTPHAFDLLRVCSFLSPDGISRELLYRGLAVMDWFQNDESRLDDALDNLVMYALMKRRYSNTDKGDMFSIHPVIQRLAQQTDIEGSVVVLVTALEKQERLRKATELKAISVVGYGLKVLDREAYEWVYERRNMGHISLCLDKYLIDCDQELQDGIADAKLAKALKQFSGLKLNWGFYPESERIAKRSIEIYERALLAGRDSILEAELLMAKQGLLDLWVIRRTSSNMTEIGILIDEVLSRQSAILRPDHTHLLWTQALKAQHYSNSGRKLEAVQLFGECVEKNRKALQPGDAVNIGTISSLALVYDELGMYEEAAELYQTSLELYWTHRGMNHMHTHVSLGNIALFKAERGDHEAALTYFKLLAEGCESTYGLANPETIEALMCMAFFYRQTGCKEEADRLDKEIAKAKKILDTAEEDNAGGQ</sequence>
<keyword evidence="1" id="KW-0732">Signal</keyword>
<dbReference type="InterPro" id="IPR011990">
    <property type="entry name" value="TPR-like_helical_dom_sf"/>
</dbReference>
<dbReference type="OrthoDB" id="20872at2759"/>
<dbReference type="EMBL" id="MU002236">
    <property type="protein sequence ID" value="KAF2788218.1"/>
    <property type="molecule type" value="Genomic_DNA"/>
</dbReference>
<proteinExistence type="predicted"/>
<keyword evidence="5" id="KW-1185">Reference proteome</keyword>
<dbReference type="InterPro" id="IPR029498">
    <property type="entry name" value="HeLo_dom"/>
</dbReference>
<evidence type="ECO:0000259" key="2">
    <source>
        <dbReference type="Pfam" id="PF14479"/>
    </source>
</evidence>
<evidence type="ECO:0000313" key="5">
    <source>
        <dbReference type="Proteomes" id="UP000799757"/>
    </source>
</evidence>
<protein>
    <submittedName>
        <fullName evidence="4">Uncharacterized protein</fullName>
    </submittedName>
</protein>
<gene>
    <name evidence="4" type="ORF">K505DRAFT_315276</name>
</gene>
<reference evidence="4" key="1">
    <citation type="journal article" date="2020" name="Stud. Mycol.">
        <title>101 Dothideomycetes genomes: a test case for predicting lifestyles and emergence of pathogens.</title>
        <authorList>
            <person name="Haridas S."/>
            <person name="Albert R."/>
            <person name="Binder M."/>
            <person name="Bloem J."/>
            <person name="Labutti K."/>
            <person name="Salamov A."/>
            <person name="Andreopoulos B."/>
            <person name="Baker S."/>
            <person name="Barry K."/>
            <person name="Bills G."/>
            <person name="Bluhm B."/>
            <person name="Cannon C."/>
            <person name="Castanera R."/>
            <person name="Culley D."/>
            <person name="Daum C."/>
            <person name="Ezra D."/>
            <person name="Gonzalez J."/>
            <person name="Henrissat B."/>
            <person name="Kuo A."/>
            <person name="Liang C."/>
            <person name="Lipzen A."/>
            <person name="Lutzoni F."/>
            <person name="Magnuson J."/>
            <person name="Mondo S."/>
            <person name="Nolan M."/>
            <person name="Ohm R."/>
            <person name="Pangilinan J."/>
            <person name="Park H.-J."/>
            <person name="Ramirez L."/>
            <person name="Alfaro M."/>
            <person name="Sun H."/>
            <person name="Tritt A."/>
            <person name="Yoshinaga Y."/>
            <person name="Zwiers L.-H."/>
            <person name="Turgeon B."/>
            <person name="Goodwin S."/>
            <person name="Spatafora J."/>
            <person name="Crous P."/>
            <person name="Grigoriev I."/>
        </authorList>
    </citation>
    <scope>NUCLEOTIDE SEQUENCE</scope>
    <source>
        <strain evidence="4">CBS 109.77</strain>
    </source>
</reference>
<dbReference type="PANTHER" id="PTHR35205:SF1">
    <property type="entry name" value="ZU5 DOMAIN-CONTAINING PROTEIN"/>
    <property type="match status" value="1"/>
</dbReference>
<dbReference type="SUPFAM" id="SSF48452">
    <property type="entry name" value="TPR-like"/>
    <property type="match status" value="1"/>
</dbReference>